<evidence type="ECO:0000256" key="6">
    <source>
        <dbReference type="PROSITE-ProRule" id="PRU00076"/>
    </source>
</evidence>
<feature type="domain" description="EGF-like" evidence="8">
    <location>
        <begin position="148"/>
        <end position="190"/>
    </location>
</feature>
<name>A0A7M4FYF8_CROPO</name>
<accession>A0A7M4FYF8</accession>
<dbReference type="InterPro" id="IPR049883">
    <property type="entry name" value="NOTCH1_EGF-like"/>
</dbReference>
<dbReference type="InterPro" id="IPR018097">
    <property type="entry name" value="EGF_Ca-bd_CS"/>
</dbReference>
<evidence type="ECO:0000259" key="8">
    <source>
        <dbReference type="PROSITE" id="PS50026"/>
    </source>
</evidence>
<dbReference type="InterPro" id="IPR000152">
    <property type="entry name" value="EGF-type_Asp/Asn_hydroxyl_site"/>
</dbReference>
<dbReference type="PROSITE" id="PS01248">
    <property type="entry name" value="EGF_LAM_1"/>
    <property type="match status" value="1"/>
</dbReference>
<dbReference type="GeneTree" id="ENSGT00940000160071"/>
<dbReference type="InterPro" id="IPR002049">
    <property type="entry name" value="LE_dom"/>
</dbReference>
<evidence type="ECO:0000256" key="3">
    <source>
        <dbReference type="ARBA" id="ARBA00022729"/>
    </source>
</evidence>
<protein>
    <submittedName>
        <fullName evidence="9">Cysteine rich with EGF like domains 2</fullName>
    </submittedName>
</protein>
<evidence type="ECO:0000256" key="2">
    <source>
        <dbReference type="ARBA" id="ARBA00022536"/>
    </source>
</evidence>
<keyword evidence="2 6" id="KW-0245">EGF-like domain</keyword>
<evidence type="ECO:0000256" key="5">
    <source>
        <dbReference type="ARBA" id="ARBA00023157"/>
    </source>
</evidence>
<dbReference type="CDD" id="cd00064">
    <property type="entry name" value="FU"/>
    <property type="match status" value="1"/>
</dbReference>
<dbReference type="Gene3D" id="2.10.25.10">
    <property type="entry name" value="Laminin"/>
    <property type="match status" value="1"/>
</dbReference>
<dbReference type="PROSITE" id="PS00010">
    <property type="entry name" value="ASX_HYDROXYL"/>
    <property type="match status" value="1"/>
</dbReference>
<comment type="similarity">
    <text evidence="1">Belongs to the CRELD family.</text>
</comment>
<dbReference type="Proteomes" id="UP000594220">
    <property type="component" value="Unplaced"/>
</dbReference>
<dbReference type="Ensembl" id="ENSCPRT00005019116.1">
    <property type="protein sequence ID" value="ENSCPRP00005016323.1"/>
    <property type="gene ID" value="ENSCPRG00005011398.1"/>
</dbReference>
<reference evidence="9" key="2">
    <citation type="submission" date="2025-09" db="UniProtKB">
        <authorList>
            <consortium name="Ensembl"/>
        </authorList>
    </citation>
    <scope>IDENTIFICATION</scope>
</reference>
<dbReference type="GO" id="GO:0005509">
    <property type="term" value="F:calcium ion binding"/>
    <property type="evidence" value="ECO:0007669"/>
    <property type="project" value="InterPro"/>
</dbReference>
<dbReference type="InterPro" id="IPR001881">
    <property type="entry name" value="EGF-like_Ca-bd_dom"/>
</dbReference>
<keyword evidence="4" id="KW-0677">Repeat</keyword>
<proteinExistence type="inferred from homology"/>
<dbReference type="SMART" id="SM00179">
    <property type="entry name" value="EGF_CA"/>
    <property type="match status" value="2"/>
</dbReference>
<dbReference type="Gene3D" id="2.10.220.10">
    <property type="entry name" value="Hormone Receptor, Insulin-like Growth Factor Receptor 1, Chain A, domain 2"/>
    <property type="match status" value="1"/>
</dbReference>
<evidence type="ECO:0000313" key="9">
    <source>
        <dbReference type="Ensembl" id="ENSCPRP00005016323.1"/>
    </source>
</evidence>
<reference evidence="9" key="1">
    <citation type="submission" date="2025-08" db="UniProtKB">
        <authorList>
            <consortium name="Ensembl"/>
        </authorList>
    </citation>
    <scope>IDENTIFICATION</scope>
</reference>
<dbReference type="InterPro" id="IPR009030">
    <property type="entry name" value="Growth_fac_rcpt_cys_sf"/>
</dbReference>
<dbReference type="SMART" id="SM00181">
    <property type="entry name" value="EGF"/>
    <property type="match status" value="3"/>
</dbReference>
<gene>
    <name evidence="9" type="primary">CRELD2</name>
</gene>
<dbReference type="Pfam" id="PF07645">
    <property type="entry name" value="EGF_CA"/>
    <property type="match status" value="2"/>
</dbReference>
<dbReference type="AlphaFoldDB" id="A0A7M4FYF8"/>
<keyword evidence="3" id="KW-0732">Signal</keyword>
<keyword evidence="10" id="KW-1185">Reference proteome</keyword>
<dbReference type="SUPFAM" id="SSF57184">
    <property type="entry name" value="Growth factor receptor domain"/>
    <property type="match status" value="1"/>
</dbReference>
<dbReference type="InterPro" id="IPR006212">
    <property type="entry name" value="Furin_repeat"/>
</dbReference>
<feature type="domain" description="EGF-like" evidence="8">
    <location>
        <begin position="303"/>
        <end position="342"/>
    </location>
</feature>
<keyword evidence="5 6" id="KW-1015">Disulfide bond</keyword>
<evidence type="ECO:0000256" key="4">
    <source>
        <dbReference type="ARBA" id="ARBA00022737"/>
    </source>
</evidence>
<evidence type="ECO:0000256" key="7">
    <source>
        <dbReference type="SAM" id="MobiDB-lite"/>
    </source>
</evidence>
<organism evidence="9 10">
    <name type="scientific">Crocodylus porosus</name>
    <name type="common">Saltwater crocodile</name>
    <name type="synonym">Estuarine crocodile</name>
    <dbReference type="NCBI Taxonomy" id="8502"/>
    <lineage>
        <taxon>Eukaryota</taxon>
        <taxon>Metazoa</taxon>
        <taxon>Chordata</taxon>
        <taxon>Craniata</taxon>
        <taxon>Vertebrata</taxon>
        <taxon>Euteleostomi</taxon>
        <taxon>Archelosauria</taxon>
        <taxon>Archosauria</taxon>
        <taxon>Crocodylia</taxon>
        <taxon>Longirostres</taxon>
        <taxon>Crocodylidae</taxon>
        <taxon>Crocodylus</taxon>
    </lineage>
</organism>
<dbReference type="PROSITE" id="PS01187">
    <property type="entry name" value="EGF_CA"/>
    <property type="match status" value="2"/>
</dbReference>
<sequence>MGAAGWRVRGADAEIRMGPAGRRGVAGWVWWWPVRAGLRRPAPWGPPPCYCRCAPRSCCCHPAPRGSAWPATPAAASSTGSNSEIRLVEIIENLCDSSNFECNNMVEEHEEHIEKWWFKLKKKYPDLFKWFCIETIEVCCPAGTYGPDCLACRGGSERPCHGNGQCDGDGTRSGDGTCSCNKEYAGDFCLDCSDGYYNTLKNETHSVCTACHDACKTCTGSTNKDCEACKEGWTTNEEGACVDVDECAAEASLCKDDRYCLNTDGSFSCKACDVSCVGCTGEGPGKCKDCMSGYTMEDEKCTDINECNLAESVCVRENEDCVNTSGSYKCICSEGFKEKDGTCVQTKAGEEGERAVNTPPSPGHEDL</sequence>
<evidence type="ECO:0000313" key="10">
    <source>
        <dbReference type="Proteomes" id="UP000594220"/>
    </source>
</evidence>
<dbReference type="InterPro" id="IPR000742">
    <property type="entry name" value="EGF"/>
</dbReference>
<feature type="disulfide bond" evidence="6">
    <location>
        <begin position="180"/>
        <end position="189"/>
    </location>
</feature>
<dbReference type="SMART" id="SM00261">
    <property type="entry name" value="FU"/>
    <property type="match status" value="2"/>
</dbReference>
<dbReference type="PROSITE" id="PS50026">
    <property type="entry name" value="EGF_3"/>
    <property type="match status" value="2"/>
</dbReference>
<dbReference type="PROSITE" id="PS00022">
    <property type="entry name" value="EGF_1"/>
    <property type="match status" value="1"/>
</dbReference>
<comment type="caution">
    <text evidence="6">Lacks conserved residue(s) required for the propagation of feature annotation.</text>
</comment>
<evidence type="ECO:0000256" key="1">
    <source>
        <dbReference type="ARBA" id="ARBA00005897"/>
    </source>
</evidence>
<feature type="region of interest" description="Disordered" evidence="7">
    <location>
        <begin position="347"/>
        <end position="367"/>
    </location>
</feature>
<dbReference type="FunFam" id="2.10.25.10:FF:000038">
    <property type="entry name" value="Fibrillin 2"/>
    <property type="match status" value="1"/>
</dbReference>